<dbReference type="EMBL" id="KQ989098">
    <property type="protein sequence ID" value="KZV54839.1"/>
    <property type="molecule type" value="Genomic_DNA"/>
</dbReference>
<accession>A0A2Z7D8D7</accession>
<evidence type="ECO:0000313" key="4">
    <source>
        <dbReference type="Proteomes" id="UP000250235"/>
    </source>
</evidence>
<gene>
    <name evidence="3" type="ORF">F511_37173</name>
</gene>
<evidence type="ECO:0000256" key="2">
    <source>
        <dbReference type="SAM" id="MobiDB-lite"/>
    </source>
</evidence>
<organism evidence="3 4">
    <name type="scientific">Dorcoceras hygrometricum</name>
    <dbReference type="NCBI Taxonomy" id="472368"/>
    <lineage>
        <taxon>Eukaryota</taxon>
        <taxon>Viridiplantae</taxon>
        <taxon>Streptophyta</taxon>
        <taxon>Embryophyta</taxon>
        <taxon>Tracheophyta</taxon>
        <taxon>Spermatophyta</taxon>
        <taxon>Magnoliopsida</taxon>
        <taxon>eudicotyledons</taxon>
        <taxon>Gunneridae</taxon>
        <taxon>Pentapetalae</taxon>
        <taxon>asterids</taxon>
        <taxon>lamiids</taxon>
        <taxon>Lamiales</taxon>
        <taxon>Gesneriaceae</taxon>
        <taxon>Didymocarpoideae</taxon>
        <taxon>Trichosporeae</taxon>
        <taxon>Loxocarpinae</taxon>
        <taxon>Dorcoceras</taxon>
    </lineage>
</organism>
<evidence type="ECO:0000256" key="1">
    <source>
        <dbReference type="SAM" id="Coils"/>
    </source>
</evidence>
<sequence>MSLLMSTSRLAVRTSERLLQQYPLIAFMFHFYYDTLLLKLPELGEGERKVSPTGEKEARHHKKRAHNPEVPNVVDPKPPMTKVGALAEVLGHHEELLKQLEELRAKREEEKKVLEVEKRVLETELAATKP</sequence>
<reference evidence="3 4" key="1">
    <citation type="journal article" date="2015" name="Proc. Natl. Acad. Sci. U.S.A.">
        <title>The resurrection genome of Boea hygrometrica: A blueprint for survival of dehydration.</title>
        <authorList>
            <person name="Xiao L."/>
            <person name="Yang G."/>
            <person name="Zhang L."/>
            <person name="Yang X."/>
            <person name="Zhao S."/>
            <person name="Ji Z."/>
            <person name="Zhou Q."/>
            <person name="Hu M."/>
            <person name="Wang Y."/>
            <person name="Chen M."/>
            <person name="Xu Y."/>
            <person name="Jin H."/>
            <person name="Xiao X."/>
            <person name="Hu G."/>
            <person name="Bao F."/>
            <person name="Hu Y."/>
            <person name="Wan P."/>
            <person name="Li L."/>
            <person name="Deng X."/>
            <person name="Kuang T."/>
            <person name="Xiang C."/>
            <person name="Zhu J.K."/>
            <person name="Oliver M.J."/>
            <person name="He Y."/>
        </authorList>
    </citation>
    <scope>NUCLEOTIDE SEQUENCE [LARGE SCALE GENOMIC DNA]</scope>
    <source>
        <strain evidence="4">cv. XS01</strain>
    </source>
</reference>
<keyword evidence="4" id="KW-1185">Reference proteome</keyword>
<feature type="coiled-coil region" evidence="1">
    <location>
        <begin position="86"/>
        <end position="124"/>
    </location>
</feature>
<dbReference type="Proteomes" id="UP000250235">
    <property type="component" value="Unassembled WGS sequence"/>
</dbReference>
<dbReference type="AlphaFoldDB" id="A0A2Z7D8D7"/>
<feature type="compositionally biased region" description="Basic and acidic residues" evidence="2">
    <location>
        <begin position="45"/>
        <end position="58"/>
    </location>
</feature>
<protein>
    <submittedName>
        <fullName evidence="3">Uncharacterized protein</fullName>
    </submittedName>
</protein>
<name>A0A2Z7D8D7_9LAMI</name>
<feature type="region of interest" description="Disordered" evidence="2">
    <location>
        <begin position="44"/>
        <end position="79"/>
    </location>
</feature>
<keyword evidence="1" id="KW-0175">Coiled coil</keyword>
<proteinExistence type="predicted"/>
<evidence type="ECO:0000313" key="3">
    <source>
        <dbReference type="EMBL" id="KZV54839.1"/>
    </source>
</evidence>